<evidence type="ECO:0000313" key="3">
    <source>
        <dbReference type="EMBL" id="WVZ86033.1"/>
    </source>
</evidence>
<evidence type="ECO:0000259" key="2">
    <source>
        <dbReference type="Pfam" id="PF20241"/>
    </source>
</evidence>
<dbReference type="Pfam" id="PF20241">
    <property type="entry name" value="DUF6598"/>
    <property type="match status" value="1"/>
</dbReference>
<feature type="compositionally biased region" description="Basic and acidic residues" evidence="1">
    <location>
        <begin position="7"/>
        <end position="36"/>
    </location>
</feature>
<dbReference type="PANTHER" id="PTHR33065">
    <property type="entry name" value="OS07G0486400 PROTEIN"/>
    <property type="match status" value="1"/>
</dbReference>
<feature type="region of interest" description="Disordered" evidence="1">
    <location>
        <begin position="1"/>
        <end position="36"/>
    </location>
</feature>
<evidence type="ECO:0000256" key="1">
    <source>
        <dbReference type="SAM" id="MobiDB-lite"/>
    </source>
</evidence>
<sequence>MEPEEPEQSKDAAKRDPARRGKKSSKQERKAEEKMKKMLEKYEEWKRKMEEEEERNRDPERLADPYAFKAKQYENTWNTVYWARHGRYEDNTSIPCKRFTFNPAPDGSSRKDATIQVFSVKISELQGGLRWPVSVFGMVALRDQLDHNRNIIFKRERDNCQTLTDKNQYLALTGPVRGVMFCDYVTFVALLYVRGTTESGDKELSRLVVFVRKHNNGTLNSHLIMRSYSSRLSTLDFELGHIVSSVEATISMKVISGPPDGFCGNFVASAGTLNREVMLHHSGSEERHLPGDDINLSRSVVSVEGHSNLMVYIRASDGSAALTAKKEFKPLEKGITTEKLDISLCQLEVVVAWSLFSYSGSLQEEQEPPPKWWNLLASWTKISLSDNVKAVRSGTLKTSLCGTFGGWRAMYLPTAIS</sequence>
<dbReference type="Proteomes" id="UP001341281">
    <property type="component" value="Chromosome 07"/>
</dbReference>
<dbReference type="PANTHER" id="PTHR33065:SF153">
    <property type="entry name" value="DUF6598 DOMAIN-CONTAINING PROTEIN"/>
    <property type="match status" value="1"/>
</dbReference>
<feature type="domain" description="DUF6598" evidence="2">
    <location>
        <begin position="114"/>
        <end position="351"/>
    </location>
</feature>
<dbReference type="AlphaFoldDB" id="A0AAQ3U6R0"/>
<keyword evidence="4" id="KW-1185">Reference proteome</keyword>
<protein>
    <recommendedName>
        <fullName evidence="2">DUF6598 domain-containing protein</fullName>
    </recommendedName>
</protein>
<evidence type="ECO:0000313" key="4">
    <source>
        <dbReference type="Proteomes" id="UP001341281"/>
    </source>
</evidence>
<proteinExistence type="predicted"/>
<reference evidence="3 4" key="1">
    <citation type="submission" date="2024-02" db="EMBL/GenBank/DDBJ databases">
        <title>High-quality chromosome-scale genome assembly of Pensacola bahiagrass (Paspalum notatum Flugge var. saurae).</title>
        <authorList>
            <person name="Vega J.M."/>
            <person name="Podio M."/>
            <person name="Orjuela J."/>
            <person name="Siena L.A."/>
            <person name="Pessino S.C."/>
            <person name="Combes M.C."/>
            <person name="Mariac C."/>
            <person name="Albertini E."/>
            <person name="Pupilli F."/>
            <person name="Ortiz J.P.A."/>
            <person name="Leblanc O."/>
        </authorList>
    </citation>
    <scope>NUCLEOTIDE SEQUENCE [LARGE SCALE GENOMIC DNA]</scope>
    <source>
        <strain evidence="3">R1</strain>
        <tissue evidence="3">Leaf</tissue>
    </source>
</reference>
<accession>A0AAQ3U6R0</accession>
<name>A0AAQ3U6R0_PASNO</name>
<gene>
    <name evidence="3" type="ORF">U9M48_032877</name>
</gene>
<dbReference type="EMBL" id="CP144751">
    <property type="protein sequence ID" value="WVZ86033.1"/>
    <property type="molecule type" value="Genomic_DNA"/>
</dbReference>
<dbReference type="InterPro" id="IPR046533">
    <property type="entry name" value="DUF6598"/>
</dbReference>
<organism evidence="3 4">
    <name type="scientific">Paspalum notatum var. saurae</name>
    <dbReference type="NCBI Taxonomy" id="547442"/>
    <lineage>
        <taxon>Eukaryota</taxon>
        <taxon>Viridiplantae</taxon>
        <taxon>Streptophyta</taxon>
        <taxon>Embryophyta</taxon>
        <taxon>Tracheophyta</taxon>
        <taxon>Spermatophyta</taxon>
        <taxon>Magnoliopsida</taxon>
        <taxon>Liliopsida</taxon>
        <taxon>Poales</taxon>
        <taxon>Poaceae</taxon>
        <taxon>PACMAD clade</taxon>
        <taxon>Panicoideae</taxon>
        <taxon>Andropogonodae</taxon>
        <taxon>Paspaleae</taxon>
        <taxon>Paspalinae</taxon>
        <taxon>Paspalum</taxon>
    </lineage>
</organism>